<dbReference type="AlphaFoldDB" id="A0A2G8RNA8"/>
<organism evidence="2 3">
    <name type="scientific">Ganoderma sinense ZZ0214-1</name>
    <dbReference type="NCBI Taxonomy" id="1077348"/>
    <lineage>
        <taxon>Eukaryota</taxon>
        <taxon>Fungi</taxon>
        <taxon>Dikarya</taxon>
        <taxon>Basidiomycota</taxon>
        <taxon>Agaricomycotina</taxon>
        <taxon>Agaricomycetes</taxon>
        <taxon>Polyporales</taxon>
        <taxon>Polyporaceae</taxon>
        <taxon>Ganoderma</taxon>
    </lineage>
</organism>
<evidence type="ECO:0000313" key="3">
    <source>
        <dbReference type="Proteomes" id="UP000230002"/>
    </source>
</evidence>
<dbReference type="Proteomes" id="UP000230002">
    <property type="component" value="Unassembled WGS sequence"/>
</dbReference>
<feature type="region of interest" description="Disordered" evidence="1">
    <location>
        <begin position="87"/>
        <end position="118"/>
    </location>
</feature>
<accession>A0A2G8RNA8</accession>
<reference evidence="2 3" key="1">
    <citation type="journal article" date="2015" name="Sci. Rep.">
        <title>Chromosome-level genome map provides insights into diverse defense mechanisms in the medicinal fungus Ganoderma sinense.</title>
        <authorList>
            <person name="Zhu Y."/>
            <person name="Xu J."/>
            <person name="Sun C."/>
            <person name="Zhou S."/>
            <person name="Xu H."/>
            <person name="Nelson D.R."/>
            <person name="Qian J."/>
            <person name="Song J."/>
            <person name="Luo H."/>
            <person name="Xiang L."/>
            <person name="Li Y."/>
            <person name="Xu Z."/>
            <person name="Ji A."/>
            <person name="Wang L."/>
            <person name="Lu S."/>
            <person name="Hayward A."/>
            <person name="Sun W."/>
            <person name="Li X."/>
            <person name="Schwartz D.C."/>
            <person name="Wang Y."/>
            <person name="Chen S."/>
        </authorList>
    </citation>
    <scope>NUCLEOTIDE SEQUENCE [LARGE SCALE GENOMIC DNA]</scope>
    <source>
        <strain evidence="2 3">ZZ0214-1</strain>
    </source>
</reference>
<sequence>MYAIRILHLQTSNAQRIPLDRVCDLGAFSLEPPSPLHSLAMIPRPRHCRERLHRFHQALLHQGLDEEVLLDLYTHLGLQAVILAQARGPHPGATTPPVSTRARDRHHGPLEGGDGGREAVHERTDVEVFEGALRECERCAARLGALEAGLWPRAGDACGIGGIDLDGAVGVVHTDRHSAALGPVGVHTHMHVAARLRSAGGGV</sequence>
<evidence type="ECO:0000256" key="1">
    <source>
        <dbReference type="SAM" id="MobiDB-lite"/>
    </source>
</evidence>
<name>A0A2G8RNA8_9APHY</name>
<evidence type="ECO:0000313" key="2">
    <source>
        <dbReference type="EMBL" id="PIL22999.1"/>
    </source>
</evidence>
<comment type="caution">
    <text evidence="2">The sequence shown here is derived from an EMBL/GenBank/DDBJ whole genome shotgun (WGS) entry which is preliminary data.</text>
</comment>
<dbReference type="EMBL" id="AYKW01000068">
    <property type="protein sequence ID" value="PIL22999.1"/>
    <property type="molecule type" value="Genomic_DNA"/>
</dbReference>
<proteinExistence type="predicted"/>
<keyword evidence="3" id="KW-1185">Reference proteome</keyword>
<protein>
    <submittedName>
        <fullName evidence="2">Uncharacterized protein</fullName>
    </submittedName>
</protein>
<gene>
    <name evidence="2" type="ORF">GSI_14306</name>
</gene>